<comment type="caution">
    <text evidence="1">The sequence shown here is derived from an EMBL/GenBank/DDBJ whole genome shotgun (WGS) entry which is preliminary data.</text>
</comment>
<accession>A0A9Q3HIE9</accession>
<sequence>MFLKRGQSDESKPHVALVKTSLQSLKASFSFKQVHENFPSRKKDSRNNSISSTLVSTLDFSSCVEEAGSPTPSDLSPELVFASLGPATLKNPKVVDLFEELATSRTLHDQKGSFRSSQSLFKKVSLPQSILSISRSTGKTLKAEARTSPPTSPSAHLAAARTELFQKQMSSTSLLTPPERKRAFSASYLEVFPQNYRNLSSKVRTTSNPRTMFQNLSKLDSIPEAVYSWLILKDSQDPRKRRIKLDYVCHCW</sequence>
<protein>
    <submittedName>
        <fullName evidence="1">Uncharacterized protein</fullName>
    </submittedName>
</protein>
<dbReference type="Proteomes" id="UP000765509">
    <property type="component" value="Unassembled WGS sequence"/>
</dbReference>
<name>A0A9Q3HIE9_9BASI</name>
<evidence type="ECO:0000313" key="2">
    <source>
        <dbReference type="Proteomes" id="UP000765509"/>
    </source>
</evidence>
<gene>
    <name evidence="1" type="ORF">O181_046201</name>
</gene>
<keyword evidence="2" id="KW-1185">Reference proteome</keyword>
<organism evidence="1 2">
    <name type="scientific">Austropuccinia psidii MF-1</name>
    <dbReference type="NCBI Taxonomy" id="1389203"/>
    <lineage>
        <taxon>Eukaryota</taxon>
        <taxon>Fungi</taxon>
        <taxon>Dikarya</taxon>
        <taxon>Basidiomycota</taxon>
        <taxon>Pucciniomycotina</taxon>
        <taxon>Pucciniomycetes</taxon>
        <taxon>Pucciniales</taxon>
        <taxon>Sphaerophragmiaceae</taxon>
        <taxon>Austropuccinia</taxon>
    </lineage>
</organism>
<evidence type="ECO:0000313" key="1">
    <source>
        <dbReference type="EMBL" id="MBW0506486.1"/>
    </source>
</evidence>
<reference evidence="1" key="1">
    <citation type="submission" date="2021-03" db="EMBL/GenBank/DDBJ databases">
        <title>Draft genome sequence of rust myrtle Austropuccinia psidii MF-1, a brazilian biotype.</title>
        <authorList>
            <person name="Quecine M.C."/>
            <person name="Pachon D.M.R."/>
            <person name="Bonatelli M.L."/>
            <person name="Correr F.H."/>
            <person name="Franceschini L.M."/>
            <person name="Leite T.F."/>
            <person name="Margarido G.R.A."/>
            <person name="Almeida C.A."/>
            <person name="Ferrarezi J.A."/>
            <person name="Labate C.A."/>
        </authorList>
    </citation>
    <scope>NUCLEOTIDE SEQUENCE</scope>
    <source>
        <strain evidence="1">MF-1</strain>
    </source>
</reference>
<proteinExistence type="predicted"/>
<dbReference type="EMBL" id="AVOT02019114">
    <property type="protein sequence ID" value="MBW0506486.1"/>
    <property type="molecule type" value="Genomic_DNA"/>
</dbReference>
<dbReference type="AlphaFoldDB" id="A0A9Q3HIE9"/>